<feature type="non-terminal residue" evidence="2">
    <location>
        <position position="161"/>
    </location>
</feature>
<keyword evidence="1" id="KW-1133">Transmembrane helix</keyword>
<keyword evidence="1" id="KW-0472">Membrane</keyword>
<sequence>MCALRLVLIAQIAQHLHVLVVVYVVLINLEYESVDLYTFSVGLSALLIAFGDEAGVWTTQVFAIDTLDLLIPVTYTLLSKDMSFLLVVVKGVSGALMAAGALLVPPGVSSCSPGTLTAASAFLGTAASPSLGASAIMRVLIAGVGQLNTLQMGRALFVRAA</sequence>
<evidence type="ECO:0000313" key="3">
    <source>
        <dbReference type="Proteomes" id="UP000602905"/>
    </source>
</evidence>
<evidence type="ECO:0000313" key="2">
    <source>
        <dbReference type="EMBL" id="KAF8697265.1"/>
    </source>
</evidence>
<reference evidence="2" key="1">
    <citation type="submission" date="2020-09" db="EMBL/GenBank/DDBJ databases">
        <title>Comparative genome analyses of four rice-infecting Rhizoctonia solani isolates reveal extensive enrichment of homogalacturonan modification genes.</title>
        <authorList>
            <person name="Lee D.-Y."/>
            <person name="Jeon J."/>
            <person name="Kim K.-T."/>
            <person name="Cheong K."/>
            <person name="Song H."/>
            <person name="Choi G."/>
            <person name="Ko J."/>
            <person name="Opiyo S.O."/>
            <person name="Zuo S."/>
            <person name="Madhav S."/>
            <person name="Lee Y.-H."/>
            <person name="Wang G.-L."/>
        </authorList>
    </citation>
    <scope>NUCLEOTIDE SEQUENCE</scope>
    <source>
        <strain evidence="2">AG1-IA WGL</strain>
    </source>
</reference>
<feature type="transmembrane region" description="Helical" evidence="1">
    <location>
        <begin position="84"/>
        <end position="104"/>
    </location>
</feature>
<keyword evidence="1" id="KW-0812">Transmembrane</keyword>
<protein>
    <submittedName>
        <fullName evidence="2">Uncharacterized protein</fullName>
    </submittedName>
</protein>
<feature type="transmembrane region" description="Helical" evidence="1">
    <location>
        <begin position="116"/>
        <end position="141"/>
    </location>
</feature>
<dbReference type="Proteomes" id="UP000602905">
    <property type="component" value="Unassembled WGS sequence"/>
</dbReference>
<feature type="transmembrane region" description="Helical" evidence="1">
    <location>
        <begin position="6"/>
        <end position="27"/>
    </location>
</feature>
<name>A0A8H7LQN5_9AGAM</name>
<dbReference type="EMBL" id="JACYCD010000305">
    <property type="protein sequence ID" value="KAF8697265.1"/>
    <property type="molecule type" value="Genomic_DNA"/>
</dbReference>
<evidence type="ECO:0000256" key="1">
    <source>
        <dbReference type="SAM" id="Phobius"/>
    </source>
</evidence>
<feature type="transmembrane region" description="Helical" evidence="1">
    <location>
        <begin position="57"/>
        <end position="77"/>
    </location>
</feature>
<dbReference type="AlphaFoldDB" id="A0A8H7LQN5"/>
<proteinExistence type="predicted"/>
<gene>
    <name evidence="2" type="ORF">RHS03_07782</name>
</gene>
<accession>A0A8H7LQN5</accession>
<organism evidence="2 3">
    <name type="scientific">Rhizoctonia solani</name>
    <dbReference type="NCBI Taxonomy" id="456999"/>
    <lineage>
        <taxon>Eukaryota</taxon>
        <taxon>Fungi</taxon>
        <taxon>Dikarya</taxon>
        <taxon>Basidiomycota</taxon>
        <taxon>Agaricomycotina</taxon>
        <taxon>Agaricomycetes</taxon>
        <taxon>Cantharellales</taxon>
        <taxon>Ceratobasidiaceae</taxon>
        <taxon>Rhizoctonia</taxon>
    </lineage>
</organism>
<comment type="caution">
    <text evidence="2">The sequence shown here is derived from an EMBL/GenBank/DDBJ whole genome shotgun (WGS) entry which is preliminary data.</text>
</comment>